<sequence length="1178" mass="116427">MDRHPQPHGNKPQSGGGVGRMLMPSKGYGAAAAGGANGGGMKGYGAAAGQVGRPRGYGIPVDPTNGQQMKGYGNGAAAAAHIGLGTKGNGYGAVAGAADGNGAKTIGQGAKAGPYNGNGAGSNGQGGQVLGAQHGYGGYPTKGQGYGAAVAGGTNGGGMKGYGAAAGVNNGQGGLPRGYGVKSGPTNGHQMKGNGQGAKAGPFNGNGAGSNGQVGQALGAQNGYGGYPTKGQGYGAAAGVNNGQGGLPRGYGVKSGPKYGHQMKGNGYGAVAGVVGGNGAKINDQGAKAGRYNGNGAGSNGQGGQALGAQNGYGGYPTKGQGYGAAAAGGTNGGGMKGYGAAAGVSNGQGGLPRGYGVKSGPTYGHQMNGYGAVAGVADGNGAKTNGQGAKAGTYNNNGAGSNGQGGQVLGAQHGYGGYPTKSQGYGAAAGGTNGGGMKGYGVKSGPTNGQQMKGYAGGSRPIKGYGRPFYGSGPGVTTGGYAGMGAPQPRNQGYNGGYGSAGLGLGARFGNGGMKGPKLGYRNIPNEYGARPNGVGNGAIPNGYGTRPNGHGFRNGAALGGYGNKPNGYDMVPNGNGAKSAGWSNEKSLKGGLFSPDQPSEALRDVVALPQGITPGAKPGSPEPTSGVLVMVTQDKYQKLRSPVTHGKSYKQTPEPAPATPQVKGPKAAPELGLLGPKGNVPMAATSDTQLEDLLPQENRGASVSKGQEAKPNKPDCGPSGVPNGQWMKIPRSGYGAAAGVPNRYDAKPNSYGGGGGYTAPGHGNGYGNLGYPFAGKPKPPGYGQGAHLGAGNGNSYKGNGNGYSADVQPDYASLGQGANGKSGVARQMPYNGAPVDAAGIDGMSQFEPQSAGLDPNGKLGSMYGGMGGSPTGGQTLGMGAENYNTKYGIGGLQFGEQPLSTETNGPGKYGFGGSPYGPAGDATYGGVGAGMGGEPAPQQYGYGGFPDGGQLLASNGNTAGKYGYGRMPYEAQPAPEAISTGQYGLPGSSYQSELPGQRGMLPGKYGAGEVPYAPQTLGFMSEATPFGEYENQRPYESQALESASESRSGGQHENNGYINGQVRPEVVELPATPTPSPPPAPPSVTSHRPADSFGHTLAADVEDPPEPAGLASDSAPAAETEGVAQESERADDLQQQLQLPRQIHIQQHLKLHFHPQGEKNNKHDLNGFFGNSGYQG</sequence>
<evidence type="ECO:0000313" key="3">
    <source>
        <dbReference type="Proteomes" id="UP000007635"/>
    </source>
</evidence>
<feature type="region of interest" description="Disordered" evidence="1">
    <location>
        <begin position="1158"/>
        <end position="1178"/>
    </location>
</feature>
<proteinExistence type="predicted"/>
<dbReference type="Proteomes" id="UP000007635">
    <property type="component" value="Chromosome V"/>
</dbReference>
<evidence type="ECO:0008006" key="4">
    <source>
        <dbReference type="Google" id="ProtNLM"/>
    </source>
</evidence>
<feature type="compositionally biased region" description="Polar residues" evidence="1">
    <location>
        <begin position="1041"/>
        <end position="1060"/>
    </location>
</feature>
<feature type="compositionally biased region" description="Basic and acidic residues" evidence="1">
    <location>
        <begin position="1158"/>
        <end position="1167"/>
    </location>
</feature>
<feature type="region of interest" description="Disordered" evidence="1">
    <location>
        <begin position="700"/>
        <end position="730"/>
    </location>
</feature>
<keyword evidence="3" id="KW-1185">Reference proteome</keyword>
<evidence type="ECO:0000256" key="1">
    <source>
        <dbReference type="SAM" id="MobiDB-lite"/>
    </source>
</evidence>
<feature type="compositionally biased region" description="Pro residues" evidence="1">
    <location>
        <begin position="1074"/>
        <end position="1084"/>
    </location>
</feature>
<dbReference type="AlphaFoldDB" id="A0AAQ4S2V2"/>
<feature type="region of interest" description="Disordered" evidence="1">
    <location>
        <begin position="644"/>
        <end position="685"/>
    </location>
</feature>
<feature type="region of interest" description="Disordered" evidence="1">
    <location>
        <begin position="1"/>
        <end position="22"/>
    </location>
</feature>
<dbReference type="GeneTree" id="ENSGT00980000202790"/>
<evidence type="ECO:0000313" key="2">
    <source>
        <dbReference type="Ensembl" id="ENSGACP00000069985.1"/>
    </source>
</evidence>
<feature type="region of interest" description="Disordered" evidence="1">
    <location>
        <begin position="1038"/>
        <end position="1141"/>
    </location>
</feature>
<name>A0AAQ4S2V2_GASAC</name>
<organism evidence="2 3">
    <name type="scientific">Gasterosteus aculeatus aculeatus</name>
    <name type="common">three-spined stickleback</name>
    <dbReference type="NCBI Taxonomy" id="481459"/>
    <lineage>
        <taxon>Eukaryota</taxon>
        <taxon>Metazoa</taxon>
        <taxon>Chordata</taxon>
        <taxon>Craniata</taxon>
        <taxon>Vertebrata</taxon>
        <taxon>Euteleostomi</taxon>
        <taxon>Actinopterygii</taxon>
        <taxon>Neopterygii</taxon>
        <taxon>Teleostei</taxon>
        <taxon>Neoteleostei</taxon>
        <taxon>Acanthomorphata</taxon>
        <taxon>Eupercaria</taxon>
        <taxon>Perciformes</taxon>
        <taxon>Cottioidei</taxon>
        <taxon>Gasterosteales</taxon>
        <taxon>Gasterosteidae</taxon>
        <taxon>Gasterosteus</taxon>
    </lineage>
</organism>
<dbReference type="Ensembl" id="ENSGACT00000032570.1">
    <property type="protein sequence ID" value="ENSGACP00000069985.1"/>
    <property type="gene ID" value="ENSGACG00000032507.1"/>
</dbReference>
<protein>
    <recommendedName>
        <fullName evidence="4">Calymmin</fullName>
    </recommendedName>
</protein>
<reference evidence="2" key="3">
    <citation type="submission" date="2025-09" db="UniProtKB">
        <authorList>
            <consortium name="Ensembl"/>
        </authorList>
    </citation>
    <scope>IDENTIFICATION</scope>
</reference>
<reference evidence="2 3" key="1">
    <citation type="journal article" date="2021" name="G3 (Bethesda)">
        <title>Improved contiguity of the threespine stickleback genome using long-read sequencing.</title>
        <authorList>
            <person name="Nath S."/>
            <person name="Shaw D.E."/>
            <person name="White M.A."/>
        </authorList>
    </citation>
    <scope>NUCLEOTIDE SEQUENCE [LARGE SCALE GENOMIC DNA]</scope>
    <source>
        <strain evidence="2 3">Lake Benthic</strain>
    </source>
</reference>
<reference evidence="2" key="2">
    <citation type="submission" date="2025-08" db="UniProtKB">
        <authorList>
            <consortium name="Ensembl"/>
        </authorList>
    </citation>
    <scope>IDENTIFICATION</scope>
</reference>
<accession>A0AAQ4S2V2</accession>